<dbReference type="EMBL" id="PUJU01000049">
    <property type="protein sequence ID" value="NHB89622.1"/>
    <property type="molecule type" value="Genomic_DNA"/>
</dbReference>
<accession>A0ABX0GM68</accession>
<proteinExistence type="predicted"/>
<evidence type="ECO:0000313" key="2">
    <source>
        <dbReference type="Proteomes" id="UP000697802"/>
    </source>
</evidence>
<evidence type="ECO:0008006" key="3">
    <source>
        <dbReference type="Google" id="ProtNLM"/>
    </source>
</evidence>
<organism evidence="1 2">
    <name type="scientific">Photorhabdus tasmaniensis</name>
    <dbReference type="NCBI Taxonomy" id="1004159"/>
    <lineage>
        <taxon>Bacteria</taxon>
        <taxon>Pseudomonadati</taxon>
        <taxon>Pseudomonadota</taxon>
        <taxon>Gammaproteobacteria</taxon>
        <taxon>Enterobacterales</taxon>
        <taxon>Morganellaceae</taxon>
        <taxon>Photorhabdus</taxon>
    </lineage>
</organism>
<name>A0ABX0GM68_9GAMM</name>
<gene>
    <name evidence="1" type="ORF">C5471_18730</name>
</gene>
<keyword evidence="2" id="KW-1185">Reference proteome</keyword>
<protein>
    <recommendedName>
        <fullName evidence="3">Type II toxin-antitoxin system RelE/ParE family toxin</fullName>
    </recommendedName>
</protein>
<sequence length="134" mass="15659">MEDEGKLEPVYYGSKFTVIHCVGAVESFYESAKSLVKQKARNMEMQIVLQIKRLADGKRMTSDTLVSEGSLPSNKKFYALKRIPIRGYLWYSEAKSGVCFISHYIYKDYQKLNKSNIRKIHSNWRRIEEDGHEK</sequence>
<comment type="caution">
    <text evidence="1">The sequence shown here is derived from an EMBL/GenBank/DDBJ whole genome shotgun (WGS) entry which is preliminary data.</text>
</comment>
<evidence type="ECO:0000313" key="1">
    <source>
        <dbReference type="EMBL" id="NHB89622.1"/>
    </source>
</evidence>
<dbReference type="Proteomes" id="UP000697802">
    <property type="component" value="Unassembled WGS sequence"/>
</dbReference>
<reference evidence="1 2" key="1">
    <citation type="submission" date="2018-02" db="EMBL/GenBank/DDBJ databases">
        <authorList>
            <person name="Machado R.A."/>
        </authorList>
    </citation>
    <scope>NUCLEOTIDE SEQUENCE [LARGE SCALE GENOMIC DNA]</scope>
    <source>
        <strain evidence="1 2">T327</strain>
    </source>
</reference>